<proteinExistence type="inferred from homology"/>
<dbReference type="PROSITE" id="PS51147">
    <property type="entry name" value="PFTA"/>
    <property type="match status" value="1"/>
</dbReference>
<evidence type="ECO:0000256" key="4">
    <source>
        <dbReference type="ARBA" id="ARBA00022737"/>
    </source>
</evidence>
<dbReference type="OrthoDB" id="5358702at2759"/>
<keyword evidence="3" id="KW-0808">Transferase</keyword>
<name>A0A1Y1M0E6_PHOPY</name>
<evidence type="ECO:0000256" key="2">
    <source>
        <dbReference type="ARBA" id="ARBA00022602"/>
    </source>
</evidence>
<dbReference type="GO" id="GO:0008318">
    <property type="term" value="F:protein prenyltransferase activity"/>
    <property type="evidence" value="ECO:0007669"/>
    <property type="project" value="InterPro"/>
</dbReference>
<gene>
    <name evidence="6" type="ORF">PPYR_04684</name>
</gene>
<dbReference type="FunCoup" id="A0A1Y1M0E6">
    <property type="interactions" value="430"/>
</dbReference>
<dbReference type="InterPro" id="IPR002088">
    <property type="entry name" value="Prenyl_trans_a"/>
</dbReference>
<reference evidence="6 7" key="2">
    <citation type="journal article" date="2018" name="Elife">
        <title>Firefly genomes illuminate parallel origins of bioluminescence in beetles.</title>
        <authorList>
            <person name="Fallon T.R."/>
            <person name="Lower S.E."/>
            <person name="Chang C.H."/>
            <person name="Bessho-Uehara M."/>
            <person name="Martin G.J."/>
            <person name="Bewick A.J."/>
            <person name="Behringer M."/>
            <person name="Debat H.J."/>
            <person name="Wong I."/>
            <person name="Day J.C."/>
            <person name="Suvorov A."/>
            <person name="Silva C.J."/>
            <person name="Stanger-Hall K.F."/>
            <person name="Hall D.W."/>
            <person name="Schmitz R.J."/>
            <person name="Nelson D.R."/>
            <person name="Lewis S.M."/>
            <person name="Shigenobu S."/>
            <person name="Bybee S.M."/>
            <person name="Larracuente A.M."/>
            <person name="Oba Y."/>
            <person name="Weng J.K."/>
        </authorList>
    </citation>
    <scope>NUCLEOTIDE SEQUENCE [LARGE SCALE GENOMIC DNA]</scope>
    <source>
        <strain evidence="6">1611_PpyrPB1</strain>
        <tissue evidence="6">Whole body</tissue>
    </source>
</reference>
<dbReference type="SUPFAM" id="SSF48439">
    <property type="entry name" value="Protein prenylyltransferase"/>
    <property type="match status" value="1"/>
</dbReference>
<comment type="similarity">
    <text evidence="1">Belongs to the protein prenyltransferase subunit alpha family.</text>
</comment>
<dbReference type="PANTHER" id="PTHR11129:SF3">
    <property type="entry name" value="PROTEIN PRENYLTRANSFERASE ALPHA SUBUNIT REPEAT-CONTAINING PROTEIN 1"/>
    <property type="match status" value="1"/>
</dbReference>
<sequence length="436" mass="51582">MEEDNAMYEKILIDIKNLIRSDPNLKDFCIVPINENKNKSPVLYEEHNLGLELWCVKYVYAYLYKQLFKLRRLLSKNRLIQQKSEEIDKYLISALLIHPEVATFWNMRRELVEYGVINLDIELLLTKLVLSNKSKSNEAFAYRKWIVSKLMKGIYKHDVVSTLALLNQEFTVTEMAAQNSPNNYHAWNHRMWCLQSAFVKHDFADTPMYLNLVFEQLDFSIRWIQSHISEHAGFHYRQYLLKCVLNSCCSVSERTGKIRCLLETFAHIKACDDEGFVQQLLGRSSTCVNRSMVNFILLLLEDLFYFMDQLNELFPGHEAVWYHRRFLIFHILQIAHEYHNVVWFRNVNVSGLMLNSNDNIINVDSGLSDTKYPKLPKYELDAVESSYLYKILLKFEFEHIQGNSLSKCIDAQRELARRHEKWLHFILCFNKSNSFI</sequence>
<accession>A0A1Y1M0E6</accession>
<evidence type="ECO:0000256" key="1">
    <source>
        <dbReference type="ARBA" id="ARBA00006734"/>
    </source>
</evidence>
<evidence type="ECO:0008006" key="8">
    <source>
        <dbReference type="Google" id="ProtNLM"/>
    </source>
</evidence>
<keyword evidence="7" id="KW-1185">Reference proteome</keyword>
<keyword evidence="4" id="KW-0677">Repeat</keyword>
<evidence type="ECO:0000313" key="6">
    <source>
        <dbReference type="EMBL" id="KAB0802498.1"/>
    </source>
</evidence>
<dbReference type="GO" id="GO:0005737">
    <property type="term" value="C:cytoplasm"/>
    <property type="evidence" value="ECO:0007669"/>
    <property type="project" value="TreeGrafter"/>
</dbReference>
<reference evidence="6" key="3">
    <citation type="submission" date="2019-08" db="EMBL/GenBank/DDBJ databases">
        <authorList>
            <consortium name="Photinus pyralis genome working group"/>
            <person name="Fallon T.R."/>
            <person name="Sander Lower S.E."/>
            <person name="Weng J.-K."/>
        </authorList>
    </citation>
    <scope>NUCLEOTIDE SEQUENCE</scope>
    <source>
        <strain evidence="6">1611_PpyrPB1</strain>
        <tissue evidence="6">Whole body</tissue>
    </source>
</reference>
<evidence type="ECO:0000313" key="5">
    <source>
        <dbReference type="EMBL" id="JAV77755.1"/>
    </source>
</evidence>
<reference evidence="5" key="1">
    <citation type="journal article" date="2016" name="Sci. Rep.">
        <title>Molecular characterization of firefly nuptial gifts: a multi-omics approach sheds light on postcopulatory sexual selection.</title>
        <authorList>
            <person name="Al-Wathiqui N."/>
            <person name="Fallon T.R."/>
            <person name="South A."/>
            <person name="Weng J.K."/>
            <person name="Lewis S.M."/>
        </authorList>
    </citation>
    <scope>NUCLEOTIDE SEQUENCE</scope>
</reference>
<dbReference type="EMBL" id="VVIM01000002">
    <property type="protein sequence ID" value="KAB0802498.1"/>
    <property type="molecule type" value="Genomic_DNA"/>
</dbReference>
<dbReference type="AlphaFoldDB" id="A0A1Y1M0E6"/>
<evidence type="ECO:0000256" key="3">
    <source>
        <dbReference type="ARBA" id="ARBA00022679"/>
    </source>
</evidence>
<protein>
    <recommendedName>
        <fullName evidence="8">Protein prenyltransferase alpha subunit repeat-containing protein 1</fullName>
    </recommendedName>
</protein>
<evidence type="ECO:0000313" key="7">
    <source>
        <dbReference type="Proteomes" id="UP000327044"/>
    </source>
</evidence>
<keyword evidence="2" id="KW-0637">Prenyltransferase</keyword>
<dbReference type="InParanoid" id="A0A1Y1M0E6"/>
<dbReference type="Gene3D" id="1.25.40.120">
    <property type="entry name" value="Protein prenylyltransferase"/>
    <property type="match status" value="1"/>
</dbReference>
<organism evidence="5">
    <name type="scientific">Photinus pyralis</name>
    <name type="common">Common eastern firefly</name>
    <name type="synonym">Lampyris pyralis</name>
    <dbReference type="NCBI Taxonomy" id="7054"/>
    <lineage>
        <taxon>Eukaryota</taxon>
        <taxon>Metazoa</taxon>
        <taxon>Ecdysozoa</taxon>
        <taxon>Arthropoda</taxon>
        <taxon>Hexapoda</taxon>
        <taxon>Insecta</taxon>
        <taxon>Pterygota</taxon>
        <taxon>Neoptera</taxon>
        <taxon>Endopterygota</taxon>
        <taxon>Coleoptera</taxon>
        <taxon>Polyphaga</taxon>
        <taxon>Elateriformia</taxon>
        <taxon>Elateroidea</taxon>
        <taxon>Lampyridae</taxon>
        <taxon>Lampyrinae</taxon>
        <taxon>Photinus</taxon>
    </lineage>
</organism>
<dbReference type="Proteomes" id="UP000327044">
    <property type="component" value="Unassembled WGS sequence"/>
</dbReference>
<dbReference type="PANTHER" id="PTHR11129">
    <property type="entry name" value="PROTEIN FARNESYLTRANSFERASE ALPHA SUBUNIT/RAB GERANYLGERANYL TRANSFERASE ALPHA SUBUNIT"/>
    <property type="match status" value="1"/>
</dbReference>
<dbReference type="Pfam" id="PF01239">
    <property type="entry name" value="PPTA"/>
    <property type="match status" value="2"/>
</dbReference>
<dbReference type="EMBL" id="GEZM01045547">
    <property type="protein sequence ID" value="JAV77755.1"/>
    <property type="molecule type" value="Transcribed_RNA"/>
</dbReference>